<dbReference type="SMART" id="SM00666">
    <property type="entry name" value="PB1"/>
    <property type="match status" value="1"/>
</dbReference>
<gene>
    <name evidence="35" type="ORF">Cadr_000025871</name>
</gene>
<evidence type="ECO:0000256" key="17">
    <source>
        <dbReference type="ARBA" id="ARBA00022824"/>
    </source>
</evidence>
<evidence type="ECO:0000256" key="11">
    <source>
        <dbReference type="ARBA" id="ARBA00022553"/>
    </source>
</evidence>
<evidence type="ECO:0000256" key="9">
    <source>
        <dbReference type="ARBA" id="ARBA00022490"/>
    </source>
</evidence>
<evidence type="ECO:0000256" key="19">
    <source>
        <dbReference type="ARBA" id="ARBA00022843"/>
    </source>
</evidence>
<evidence type="ECO:0000256" key="31">
    <source>
        <dbReference type="SAM" id="MobiDB-lite"/>
    </source>
</evidence>
<dbReference type="InterPro" id="IPR015940">
    <property type="entry name" value="UBA"/>
</dbReference>
<evidence type="ECO:0000256" key="5">
    <source>
        <dbReference type="ARBA" id="ARBA00004371"/>
    </source>
</evidence>
<reference evidence="35 36" key="1">
    <citation type="journal article" date="2019" name="Mol. Ecol. Resour.">
        <title>Improving Illumina assemblies with Hi-C and long reads: an example with the North African dromedary.</title>
        <authorList>
            <person name="Elbers J.P."/>
            <person name="Rogers M.F."/>
            <person name="Perelman P.L."/>
            <person name="Proskuryakova A.A."/>
            <person name="Serdyukova N.A."/>
            <person name="Johnson W.E."/>
            <person name="Horin P."/>
            <person name="Corander J."/>
            <person name="Murphy D."/>
            <person name="Burger P.A."/>
        </authorList>
    </citation>
    <scope>NUCLEOTIDE SEQUENCE [LARGE SCALE GENOMIC DNA]</scope>
    <source>
        <strain evidence="35">Drom800</strain>
        <tissue evidence="35">Blood</tissue>
    </source>
</reference>
<dbReference type="Proteomes" id="UP000299084">
    <property type="component" value="Unassembled WGS sequence"/>
</dbReference>
<evidence type="ECO:0000259" key="34">
    <source>
        <dbReference type="PROSITE" id="PS51745"/>
    </source>
</evidence>
<dbReference type="GO" id="GO:0007032">
    <property type="term" value="P:endosome organization"/>
    <property type="evidence" value="ECO:0007669"/>
    <property type="project" value="TreeGrafter"/>
</dbReference>
<keyword evidence="15 30" id="KW-0863">Zinc-finger</keyword>
<evidence type="ECO:0000256" key="22">
    <source>
        <dbReference type="ARBA" id="ARBA00023006"/>
    </source>
</evidence>
<feature type="domain" description="UBA" evidence="32">
    <location>
        <begin position="205"/>
        <end position="250"/>
    </location>
</feature>
<keyword evidence="13" id="KW-0479">Metal-binding</keyword>
<dbReference type="InterPro" id="IPR052260">
    <property type="entry name" value="Autophagy_Rcpt_SigReg"/>
</dbReference>
<evidence type="ECO:0000256" key="24">
    <source>
        <dbReference type="ARBA" id="ARBA00023228"/>
    </source>
</evidence>
<evidence type="ECO:0000313" key="36">
    <source>
        <dbReference type="Proteomes" id="UP000299084"/>
    </source>
</evidence>
<keyword evidence="10" id="KW-1017">Isopeptide bond</keyword>
<comment type="caution">
    <text evidence="35">The sequence shown here is derived from an EMBL/GenBank/DDBJ whole genome shotgun (WGS) entry which is preliminary data.</text>
</comment>
<dbReference type="GO" id="GO:0042802">
    <property type="term" value="F:identical protein binding"/>
    <property type="evidence" value="ECO:0007669"/>
    <property type="project" value="UniProtKB-ARBA"/>
</dbReference>
<feature type="domain" description="PB1" evidence="34">
    <location>
        <begin position="3"/>
        <end position="102"/>
    </location>
</feature>
<keyword evidence="12" id="KW-0053">Apoptosis</keyword>
<keyword evidence="36" id="KW-1185">Reference proteome</keyword>
<dbReference type="GO" id="GO:0030154">
    <property type="term" value="P:cell differentiation"/>
    <property type="evidence" value="ECO:0007669"/>
    <property type="project" value="UniProtKB-KW"/>
</dbReference>
<evidence type="ECO:0000256" key="3">
    <source>
        <dbReference type="ARBA" id="ARBA00004322"/>
    </source>
</evidence>
<dbReference type="Gene3D" id="3.30.60.90">
    <property type="match status" value="1"/>
</dbReference>
<dbReference type="GO" id="GO:0044753">
    <property type="term" value="C:amphisome"/>
    <property type="evidence" value="ECO:0007669"/>
    <property type="project" value="TreeGrafter"/>
</dbReference>
<dbReference type="SMART" id="SM00165">
    <property type="entry name" value="UBA"/>
    <property type="match status" value="1"/>
</dbReference>
<keyword evidence="17" id="KW-0256">Endoplasmic reticulum</keyword>
<dbReference type="GO" id="GO:0005829">
    <property type="term" value="C:cytosol"/>
    <property type="evidence" value="ECO:0007669"/>
    <property type="project" value="UniProtKB-SubCell"/>
</dbReference>
<dbReference type="PROSITE" id="PS50030">
    <property type="entry name" value="UBA"/>
    <property type="match status" value="1"/>
</dbReference>
<dbReference type="GO" id="GO:0005080">
    <property type="term" value="F:protein kinase C binding"/>
    <property type="evidence" value="ECO:0007669"/>
    <property type="project" value="TreeGrafter"/>
</dbReference>
<dbReference type="GO" id="GO:0070530">
    <property type="term" value="F:K63-linked polyubiquitin modification-dependent protein binding"/>
    <property type="evidence" value="ECO:0007669"/>
    <property type="project" value="TreeGrafter"/>
</dbReference>
<keyword evidence="14" id="KW-0967">Endosome</keyword>
<evidence type="ECO:0000256" key="7">
    <source>
        <dbReference type="ARBA" id="ARBA00004514"/>
    </source>
</evidence>
<dbReference type="InterPro" id="IPR053793">
    <property type="entry name" value="PB1-like"/>
</dbReference>
<dbReference type="InterPro" id="IPR000433">
    <property type="entry name" value="Znf_ZZ"/>
</dbReference>
<accession>A0A5N4CJX4</accession>
<dbReference type="GO" id="GO:0006915">
    <property type="term" value="P:apoptotic process"/>
    <property type="evidence" value="ECO:0007669"/>
    <property type="project" value="UniProtKB-KW"/>
</dbReference>
<dbReference type="PROSITE" id="PS51745">
    <property type="entry name" value="PB1"/>
    <property type="match status" value="1"/>
</dbReference>
<evidence type="ECO:0000256" key="1">
    <source>
        <dbReference type="ARBA" id="ARBA00004204"/>
    </source>
</evidence>
<dbReference type="InterPro" id="IPR000270">
    <property type="entry name" value="PB1_dom"/>
</dbReference>
<keyword evidence="27" id="KW-0968">Cytoplasmic vesicle</keyword>
<evidence type="ECO:0000313" key="35">
    <source>
        <dbReference type="EMBL" id="KAB1259167.1"/>
    </source>
</evidence>
<evidence type="ECO:0000256" key="28">
    <source>
        <dbReference type="ARBA" id="ARBA00072255"/>
    </source>
</evidence>
<dbReference type="GO" id="GO:0016235">
    <property type="term" value="C:aggresome"/>
    <property type="evidence" value="ECO:0007669"/>
    <property type="project" value="TreeGrafter"/>
</dbReference>
<keyword evidence="11" id="KW-0597">Phosphoprotein</keyword>
<comment type="subcellular location">
    <subcellularLocation>
        <location evidence="7">Cytoplasm</location>
        <location evidence="7">Cytosol</location>
    </subcellularLocation>
    <subcellularLocation>
        <location evidence="1">Cytoplasm</location>
        <location evidence="1">Myofibril</location>
        <location evidence="1">Sarcomere</location>
    </subcellularLocation>
    <subcellularLocation>
        <location evidence="6">Cytoplasmic vesicle</location>
        <location evidence="6">Autophagosome</location>
    </subcellularLocation>
    <subcellularLocation>
        <location evidence="2">Endoplasmic reticulum</location>
    </subcellularLocation>
    <subcellularLocation>
        <location evidence="8">Late endosome</location>
    </subcellularLocation>
    <subcellularLocation>
        <location evidence="5">Lysosome</location>
    </subcellularLocation>
    <subcellularLocation>
        <location evidence="3">Nucleus</location>
        <location evidence="3">PML body</location>
    </subcellularLocation>
    <subcellularLocation>
        <location evidence="4">Preautophagosomal structure</location>
    </subcellularLocation>
</comment>
<evidence type="ECO:0000259" key="32">
    <source>
        <dbReference type="PROSITE" id="PS50030"/>
    </source>
</evidence>
<dbReference type="PANTHER" id="PTHR15090">
    <property type="entry name" value="SEQUESTOSOME 1-RELATED"/>
    <property type="match status" value="1"/>
</dbReference>
<dbReference type="GO" id="GO:0030017">
    <property type="term" value="C:sarcomere"/>
    <property type="evidence" value="ECO:0007669"/>
    <property type="project" value="UniProtKB-SubCell"/>
</dbReference>
<dbReference type="AlphaFoldDB" id="A0A5N4CJX4"/>
<evidence type="ECO:0000259" key="33">
    <source>
        <dbReference type="PROSITE" id="PS50135"/>
    </source>
</evidence>
<keyword evidence="16" id="KW-0221">Differentiation</keyword>
<dbReference type="FunFam" id="3.30.60.90:FF:000012">
    <property type="entry name" value="Sequestosome 1"/>
    <property type="match status" value="1"/>
</dbReference>
<feature type="compositionally biased region" description="Basic and acidic residues" evidence="31">
    <location>
        <begin position="191"/>
        <end position="206"/>
    </location>
</feature>
<evidence type="ECO:0000256" key="8">
    <source>
        <dbReference type="ARBA" id="ARBA00004603"/>
    </source>
</evidence>
<evidence type="ECO:0000256" key="30">
    <source>
        <dbReference type="PROSITE-ProRule" id="PRU00228"/>
    </source>
</evidence>
<keyword evidence="24" id="KW-0458">Lysosome</keyword>
<evidence type="ECO:0000256" key="14">
    <source>
        <dbReference type="ARBA" id="ARBA00022753"/>
    </source>
</evidence>
<name>A0A5N4CJX4_CAMDR</name>
<evidence type="ECO:0000256" key="27">
    <source>
        <dbReference type="ARBA" id="ARBA00023329"/>
    </source>
</evidence>
<evidence type="ECO:0000256" key="13">
    <source>
        <dbReference type="ARBA" id="ARBA00022723"/>
    </source>
</evidence>
<protein>
    <recommendedName>
        <fullName evidence="28">Sequestosome-1</fullName>
    </recommendedName>
    <alternativeName>
        <fullName evidence="29">Ubiquitin-binding protein p62</fullName>
    </alternativeName>
</protein>
<dbReference type="Pfam" id="PF16577">
    <property type="entry name" value="UBA_5"/>
    <property type="match status" value="1"/>
</dbReference>
<dbReference type="Gene3D" id="1.10.8.10">
    <property type="entry name" value="DNA helicase RuvA subunit, C-terminal domain"/>
    <property type="match status" value="1"/>
</dbReference>
<keyword evidence="9" id="KW-0963">Cytoplasm</keyword>
<proteinExistence type="predicted"/>
<feature type="region of interest" description="Disordered" evidence="31">
    <location>
        <begin position="178"/>
        <end position="206"/>
    </location>
</feature>
<keyword evidence="21" id="KW-0007">Acetylation</keyword>
<dbReference type="FunFam" id="3.10.20.90:FF:000169">
    <property type="entry name" value="Sequestosome 1"/>
    <property type="match status" value="1"/>
</dbReference>
<evidence type="ECO:0000256" key="25">
    <source>
        <dbReference type="ARBA" id="ARBA00023242"/>
    </source>
</evidence>
<dbReference type="GO" id="GO:0002376">
    <property type="term" value="P:immune system process"/>
    <property type="evidence" value="ECO:0007669"/>
    <property type="project" value="UniProtKB-KW"/>
</dbReference>
<dbReference type="GO" id="GO:0005770">
    <property type="term" value="C:late endosome"/>
    <property type="evidence" value="ECO:0007669"/>
    <property type="project" value="UniProtKB-SubCell"/>
</dbReference>
<dbReference type="SMART" id="SM00291">
    <property type="entry name" value="ZnF_ZZ"/>
    <property type="match status" value="1"/>
</dbReference>
<dbReference type="Pfam" id="PF00569">
    <property type="entry name" value="ZZ"/>
    <property type="match status" value="1"/>
</dbReference>
<dbReference type="GO" id="GO:0035973">
    <property type="term" value="P:aggrephagy"/>
    <property type="evidence" value="ECO:0007669"/>
    <property type="project" value="TreeGrafter"/>
</dbReference>
<organism evidence="35 36">
    <name type="scientific">Camelus dromedarius</name>
    <name type="common">Dromedary</name>
    <name type="synonym">Arabian camel</name>
    <dbReference type="NCBI Taxonomy" id="9838"/>
    <lineage>
        <taxon>Eukaryota</taxon>
        <taxon>Metazoa</taxon>
        <taxon>Chordata</taxon>
        <taxon>Craniata</taxon>
        <taxon>Vertebrata</taxon>
        <taxon>Euteleostomi</taxon>
        <taxon>Mammalia</taxon>
        <taxon>Eutheria</taxon>
        <taxon>Laurasiatheria</taxon>
        <taxon>Artiodactyla</taxon>
        <taxon>Tylopoda</taxon>
        <taxon>Camelidae</taxon>
        <taxon>Camelus</taxon>
    </lineage>
</organism>
<keyword evidence="18" id="KW-0862">Zinc</keyword>
<keyword evidence="19" id="KW-0832">Ubl conjugation</keyword>
<dbReference type="EMBL" id="JWIN03000022">
    <property type="protein sequence ID" value="KAB1259167.1"/>
    <property type="molecule type" value="Genomic_DNA"/>
</dbReference>
<dbReference type="SUPFAM" id="SSF46934">
    <property type="entry name" value="UBA-like"/>
    <property type="match status" value="1"/>
</dbReference>
<sequence length="256" mass="28470">MASFTVKAYLLGKEDAAREIRRFSFCFSPEPEAEAEAAAGPGPCERLLSRVAALFPVLRPGGFLAHYRDEDGDLVAFSSDEELTMAMSYVKDDIFRIYIKEKKECRRDHRPPCAQEVPRNMVHPNVICDGCNGPVVGTRYKCSVCPDYDLCAVCEGKGLHREHSKLAFPSPFGHLSEEQMESDNCSGGDDDWTHLSSKEVDPSTEADPRLIESLSQMLSMGFSDEGGWLTRLLQTKNYDIGAALDTIQYSKHPPPL</sequence>
<dbReference type="PROSITE" id="PS01357">
    <property type="entry name" value="ZF_ZZ_1"/>
    <property type="match status" value="1"/>
</dbReference>
<dbReference type="GO" id="GO:0005783">
    <property type="term" value="C:endoplasmic reticulum"/>
    <property type="evidence" value="ECO:0007669"/>
    <property type="project" value="UniProtKB-SubCell"/>
</dbReference>
<evidence type="ECO:0000256" key="6">
    <source>
        <dbReference type="ARBA" id="ARBA00004419"/>
    </source>
</evidence>
<evidence type="ECO:0000256" key="4">
    <source>
        <dbReference type="ARBA" id="ARBA00004329"/>
    </source>
</evidence>
<dbReference type="InterPro" id="IPR009060">
    <property type="entry name" value="UBA-like_sf"/>
</dbReference>
<dbReference type="GO" id="GO:0000423">
    <property type="term" value="P:mitophagy"/>
    <property type="evidence" value="ECO:0007669"/>
    <property type="project" value="TreeGrafter"/>
</dbReference>
<dbReference type="SUPFAM" id="SSF57850">
    <property type="entry name" value="RING/U-box"/>
    <property type="match status" value="1"/>
</dbReference>
<evidence type="ECO:0000256" key="2">
    <source>
        <dbReference type="ARBA" id="ARBA00004240"/>
    </source>
</evidence>
<evidence type="ECO:0000256" key="23">
    <source>
        <dbReference type="ARBA" id="ARBA00023139"/>
    </source>
</evidence>
<dbReference type="CDD" id="cd02340">
    <property type="entry name" value="ZZ_NBR1_like"/>
    <property type="match status" value="1"/>
</dbReference>
<evidence type="ECO:0000256" key="16">
    <source>
        <dbReference type="ARBA" id="ARBA00022782"/>
    </source>
</evidence>
<keyword evidence="25" id="KW-0539">Nucleus</keyword>
<evidence type="ECO:0000256" key="12">
    <source>
        <dbReference type="ARBA" id="ARBA00022703"/>
    </source>
</evidence>
<evidence type="ECO:0000256" key="26">
    <source>
        <dbReference type="ARBA" id="ARBA00023288"/>
    </source>
</evidence>
<keyword evidence="20" id="KW-0391">Immunity</keyword>
<dbReference type="PROSITE" id="PS50135">
    <property type="entry name" value="ZF_ZZ_2"/>
    <property type="match status" value="1"/>
</dbReference>
<feature type="domain" description="ZZ-type" evidence="33">
    <location>
        <begin position="123"/>
        <end position="173"/>
    </location>
</feature>
<dbReference type="Gene3D" id="3.10.20.90">
    <property type="entry name" value="Phosphatidylinositol 3-kinase Catalytic Subunit, Chain A, domain 1"/>
    <property type="match status" value="1"/>
</dbReference>
<keyword evidence="26" id="KW-0449">Lipoprotein</keyword>
<keyword evidence="23" id="KW-0564">Palmitate</keyword>
<evidence type="ECO:0000256" key="21">
    <source>
        <dbReference type="ARBA" id="ARBA00022990"/>
    </source>
</evidence>
<keyword evidence="22" id="KW-0072">Autophagy</keyword>
<dbReference type="FunFam" id="1.10.8.10:FF:000034">
    <property type="entry name" value="Sequestosome 1"/>
    <property type="match status" value="1"/>
</dbReference>
<dbReference type="CDD" id="cd14320">
    <property type="entry name" value="UBA_SQSTM"/>
    <property type="match status" value="1"/>
</dbReference>
<dbReference type="InterPro" id="IPR033741">
    <property type="entry name" value="SQSTM_UBA"/>
</dbReference>
<dbReference type="PANTHER" id="PTHR15090:SF0">
    <property type="entry name" value="SEQUESTOSOME-1"/>
    <property type="match status" value="1"/>
</dbReference>
<dbReference type="Pfam" id="PF00564">
    <property type="entry name" value="PB1"/>
    <property type="match status" value="1"/>
</dbReference>
<evidence type="ECO:0000256" key="18">
    <source>
        <dbReference type="ARBA" id="ARBA00022833"/>
    </source>
</evidence>
<evidence type="ECO:0000256" key="29">
    <source>
        <dbReference type="ARBA" id="ARBA00075116"/>
    </source>
</evidence>
<evidence type="ECO:0000256" key="10">
    <source>
        <dbReference type="ARBA" id="ARBA00022499"/>
    </source>
</evidence>
<dbReference type="GO" id="GO:0016605">
    <property type="term" value="C:PML body"/>
    <property type="evidence" value="ECO:0007669"/>
    <property type="project" value="UniProtKB-SubCell"/>
</dbReference>
<dbReference type="GO" id="GO:0005764">
    <property type="term" value="C:lysosome"/>
    <property type="evidence" value="ECO:0007669"/>
    <property type="project" value="UniProtKB-SubCell"/>
</dbReference>
<evidence type="ECO:0000256" key="15">
    <source>
        <dbReference type="ARBA" id="ARBA00022771"/>
    </source>
</evidence>
<dbReference type="InterPro" id="IPR043145">
    <property type="entry name" value="Znf_ZZ_sf"/>
</dbReference>
<dbReference type="SUPFAM" id="SSF54277">
    <property type="entry name" value="CAD &amp; PB1 domains"/>
    <property type="match status" value="1"/>
</dbReference>
<evidence type="ECO:0000256" key="20">
    <source>
        <dbReference type="ARBA" id="ARBA00022859"/>
    </source>
</evidence>
<dbReference type="GO" id="GO:0008270">
    <property type="term" value="F:zinc ion binding"/>
    <property type="evidence" value="ECO:0007669"/>
    <property type="project" value="UniProtKB-KW"/>
</dbReference>
<dbReference type="GO" id="GO:0000407">
    <property type="term" value="C:phagophore assembly site"/>
    <property type="evidence" value="ECO:0007669"/>
    <property type="project" value="UniProtKB-SubCell"/>
</dbReference>